<reference evidence="3 4" key="1">
    <citation type="submission" date="2021-02" db="EMBL/GenBank/DDBJ databases">
        <title>Draft Genome Sequences of 5 Vibrio neptunius Strains Isolated From of Bivalve Hatcheries.</title>
        <authorList>
            <person name="Galvis F."/>
            <person name="Barja J.L."/>
            <person name="Lemos M.L."/>
            <person name="Balado M."/>
        </authorList>
    </citation>
    <scope>NUCLEOTIDE SEQUENCE [LARGE SCALE GENOMIC DNA]</scope>
    <source>
        <strain evidence="3 4">PP-145.98</strain>
    </source>
</reference>
<accession>A0ABS3A105</accession>
<comment type="caution">
    <text evidence="3">The sequence shown here is derived from an EMBL/GenBank/DDBJ whole genome shotgun (WGS) entry which is preliminary data.</text>
</comment>
<dbReference type="PANTHER" id="PTHR12526">
    <property type="entry name" value="GLYCOSYLTRANSFERASE"/>
    <property type="match status" value="1"/>
</dbReference>
<evidence type="ECO:0000313" key="4">
    <source>
        <dbReference type="Proteomes" id="UP000779070"/>
    </source>
</evidence>
<dbReference type="InterPro" id="IPR001296">
    <property type="entry name" value="Glyco_trans_1"/>
</dbReference>
<protein>
    <submittedName>
        <fullName evidence="3">Glycosyltransferase family 4 protein</fullName>
    </submittedName>
</protein>
<evidence type="ECO:0000259" key="1">
    <source>
        <dbReference type="Pfam" id="PF00534"/>
    </source>
</evidence>
<dbReference type="Proteomes" id="UP000779070">
    <property type="component" value="Unassembled WGS sequence"/>
</dbReference>
<proteinExistence type="predicted"/>
<keyword evidence="4" id="KW-1185">Reference proteome</keyword>
<dbReference type="CDD" id="cd03801">
    <property type="entry name" value="GT4_PimA-like"/>
    <property type="match status" value="1"/>
</dbReference>
<sequence length="350" mass="39734">MYPVRTSKELTDRGYTVFGLCIAGTQVAKNMRRAGIEVFEVLSKRKLITSQLFEFHTWLLQRNVSIVHCHKSGDILVSALLSLFVKRKTLFTEHMGVKRPKKDLYHRLAYAHIDQVLSISEETYKRNIKALPVPKSKISRLWLGTYIQQDPVEDSQQIKRIKAELSLPSNSTVIGNIGRICSGKGQLELLETFNLLTDQYPQLHLLLVGGLKASEGADVAFVDQLKSRIQELNLESRVHLVGFKKDTHQMLSTMDIVCLPNHNEAFGLTAIEAMAAKKAIVAWRTGALPEILDSTALLCQPFDNLDMSSKIENYLKKPDLLYDKSNQAYNRAIEEFSMISHISKLERFYL</sequence>
<name>A0ABS3A105_9VIBR</name>
<dbReference type="SUPFAM" id="SSF53756">
    <property type="entry name" value="UDP-Glycosyltransferase/glycogen phosphorylase"/>
    <property type="match status" value="1"/>
</dbReference>
<feature type="domain" description="Glycosyl transferase family 1" evidence="1">
    <location>
        <begin position="159"/>
        <end position="330"/>
    </location>
</feature>
<feature type="domain" description="Glycosyltransferase subfamily 4-like N-terminal" evidence="2">
    <location>
        <begin position="5"/>
        <end position="140"/>
    </location>
</feature>
<dbReference type="Pfam" id="PF13439">
    <property type="entry name" value="Glyco_transf_4"/>
    <property type="match status" value="1"/>
</dbReference>
<dbReference type="Pfam" id="PF00534">
    <property type="entry name" value="Glycos_transf_1"/>
    <property type="match status" value="1"/>
</dbReference>
<dbReference type="Gene3D" id="3.40.50.2000">
    <property type="entry name" value="Glycogen Phosphorylase B"/>
    <property type="match status" value="2"/>
</dbReference>
<dbReference type="EMBL" id="JAFHLB010000012">
    <property type="protein sequence ID" value="MBN3578177.1"/>
    <property type="molecule type" value="Genomic_DNA"/>
</dbReference>
<evidence type="ECO:0000313" key="3">
    <source>
        <dbReference type="EMBL" id="MBN3578177.1"/>
    </source>
</evidence>
<gene>
    <name evidence="3" type="ORF">JYA62_10895</name>
</gene>
<organism evidence="3 4">
    <name type="scientific">Vibrio neptunius</name>
    <dbReference type="NCBI Taxonomy" id="170651"/>
    <lineage>
        <taxon>Bacteria</taxon>
        <taxon>Pseudomonadati</taxon>
        <taxon>Pseudomonadota</taxon>
        <taxon>Gammaproteobacteria</taxon>
        <taxon>Vibrionales</taxon>
        <taxon>Vibrionaceae</taxon>
        <taxon>Vibrio</taxon>
    </lineage>
</organism>
<dbReference type="InterPro" id="IPR028098">
    <property type="entry name" value="Glyco_trans_4-like_N"/>
</dbReference>
<evidence type="ECO:0000259" key="2">
    <source>
        <dbReference type="Pfam" id="PF13439"/>
    </source>
</evidence>